<dbReference type="RefSeq" id="WP_193799377.1">
    <property type="nucleotide sequence ID" value="NZ_JADEWC010000001.1"/>
</dbReference>
<gene>
    <name evidence="4" type="ORF">IQ215_00565</name>
</gene>
<dbReference type="InterPro" id="IPR000086">
    <property type="entry name" value="NUDIX_hydrolase_dom"/>
</dbReference>
<dbReference type="PANTHER" id="PTHR43736">
    <property type="entry name" value="ADP-RIBOSE PYROPHOSPHATASE"/>
    <property type="match status" value="1"/>
</dbReference>
<evidence type="ECO:0000256" key="1">
    <source>
        <dbReference type="ARBA" id="ARBA00005582"/>
    </source>
</evidence>
<organism evidence="4 5">
    <name type="scientific">Cyanobacterium stanieri LEGE 03274</name>
    <dbReference type="NCBI Taxonomy" id="1828756"/>
    <lineage>
        <taxon>Bacteria</taxon>
        <taxon>Bacillati</taxon>
        <taxon>Cyanobacteriota</taxon>
        <taxon>Cyanophyceae</taxon>
        <taxon>Oscillatoriophycideae</taxon>
        <taxon>Chroococcales</taxon>
        <taxon>Geminocystaceae</taxon>
        <taxon>Cyanobacterium</taxon>
    </lineage>
</organism>
<feature type="domain" description="Nudix hydrolase" evidence="3">
    <location>
        <begin position="10"/>
        <end position="154"/>
    </location>
</feature>
<dbReference type="Pfam" id="PF00293">
    <property type="entry name" value="NUDIX"/>
    <property type="match status" value="1"/>
</dbReference>
<comment type="similarity">
    <text evidence="1">Belongs to the Nudix hydrolase family.</text>
</comment>
<reference evidence="4 5" key="1">
    <citation type="submission" date="2020-10" db="EMBL/GenBank/DDBJ databases">
        <authorList>
            <person name="Castelo-Branco R."/>
            <person name="Eusebio N."/>
            <person name="Adriana R."/>
            <person name="Vieira A."/>
            <person name="Brugerolle De Fraissinette N."/>
            <person name="Rezende De Castro R."/>
            <person name="Schneider M.P."/>
            <person name="Vasconcelos V."/>
            <person name="Leao P.N."/>
        </authorList>
    </citation>
    <scope>NUCLEOTIDE SEQUENCE [LARGE SCALE GENOMIC DNA]</scope>
    <source>
        <strain evidence="4 5">LEGE 03274</strain>
    </source>
</reference>
<evidence type="ECO:0000259" key="3">
    <source>
        <dbReference type="PROSITE" id="PS51462"/>
    </source>
</evidence>
<dbReference type="InterPro" id="IPR020476">
    <property type="entry name" value="Nudix_hydrolase"/>
</dbReference>
<dbReference type="CDD" id="cd18873">
    <property type="entry name" value="NUDIX_NadM_like"/>
    <property type="match status" value="1"/>
</dbReference>
<proteinExistence type="inferred from homology"/>
<dbReference type="PROSITE" id="PS51462">
    <property type="entry name" value="NUDIX"/>
    <property type="match status" value="1"/>
</dbReference>
<sequence length="167" mass="18868">MVLDVDTVVYKNPAPTVDIIIEMVDRRAIAPSSAPEFKGKSLAPIVLIERKFEPLGWAIPGGFVDYGESVEQAAMREALEEVSLRVDLLEQFYVYSDPRRDSRKHTISIVFIAHAKGEPKADDDALNLGIFPLWDIPKNLCFDHDRILADYVHYKLTGDQPMLQINN</sequence>
<evidence type="ECO:0000313" key="4">
    <source>
        <dbReference type="EMBL" id="MBE9221179.1"/>
    </source>
</evidence>
<dbReference type="Gene3D" id="3.90.79.10">
    <property type="entry name" value="Nucleoside Triphosphate Pyrophosphohydrolase"/>
    <property type="match status" value="1"/>
</dbReference>
<dbReference type="Proteomes" id="UP000654604">
    <property type="component" value="Unassembled WGS sequence"/>
</dbReference>
<dbReference type="InterPro" id="IPR015797">
    <property type="entry name" value="NUDIX_hydrolase-like_dom_sf"/>
</dbReference>
<keyword evidence="5" id="KW-1185">Reference proteome</keyword>
<name>A0ABR9V2Y1_9CHRO</name>
<dbReference type="PRINTS" id="PR00502">
    <property type="entry name" value="NUDIXFAMILY"/>
</dbReference>
<comment type="caution">
    <text evidence="4">The sequence shown here is derived from an EMBL/GenBank/DDBJ whole genome shotgun (WGS) entry which is preliminary data.</text>
</comment>
<evidence type="ECO:0000313" key="5">
    <source>
        <dbReference type="Proteomes" id="UP000654604"/>
    </source>
</evidence>
<evidence type="ECO:0000256" key="2">
    <source>
        <dbReference type="ARBA" id="ARBA00022801"/>
    </source>
</evidence>
<dbReference type="PANTHER" id="PTHR43736:SF1">
    <property type="entry name" value="DIHYDRONEOPTERIN TRIPHOSPHATE DIPHOSPHATASE"/>
    <property type="match status" value="1"/>
</dbReference>
<accession>A0ABR9V2Y1</accession>
<keyword evidence="2 4" id="KW-0378">Hydrolase</keyword>
<dbReference type="SUPFAM" id="SSF55811">
    <property type="entry name" value="Nudix"/>
    <property type="match status" value="1"/>
</dbReference>
<dbReference type="GO" id="GO:0016787">
    <property type="term" value="F:hydrolase activity"/>
    <property type="evidence" value="ECO:0007669"/>
    <property type="project" value="UniProtKB-KW"/>
</dbReference>
<dbReference type="EMBL" id="JADEWC010000001">
    <property type="protein sequence ID" value="MBE9221179.1"/>
    <property type="molecule type" value="Genomic_DNA"/>
</dbReference>
<protein>
    <submittedName>
        <fullName evidence="4">NUDIX hydrolase</fullName>
    </submittedName>
</protein>